<dbReference type="Pfam" id="PF00501">
    <property type="entry name" value="AMP-binding"/>
    <property type="match status" value="1"/>
</dbReference>
<feature type="region of interest" description="Disordered" evidence="4">
    <location>
        <begin position="964"/>
        <end position="992"/>
    </location>
</feature>
<gene>
    <name evidence="6" type="ORF">B4N89_31095</name>
</gene>
<dbReference type="Gene3D" id="3.30.559.30">
    <property type="entry name" value="Nonribosomal peptide synthetase, condensation domain"/>
    <property type="match status" value="1"/>
</dbReference>
<dbReference type="InterPro" id="IPR025110">
    <property type="entry name" value="AMP-bd_C"/>
</dbReference>
<dbReference type="Gene3D" id="3.30.300.30">
    <property type="match status" value="1"/>
</dbReference>
<protein>
    <recommendedName>
        <fullName evidence="5">Carrier domain-containing protein</fullName>
    </recommendedName>
</protein>
<comment type="caution">
    <text evidence="6">The sequence shown here is derived from an EMBL/GenBank/DDBJ whole genome shotgun (WGS) entry which is preliminary data.</text>
</comment>
<feature type="region of interest" description="Disordered" evidence="4">
    <location>
        <begin position="1"/>
        <end position="20"/>
    </location>
</feature>
<feature type="domain" description="Carrier" evidence="5">
    <location>
        <begin position="989"/>
        <end position="1064"/>
    </location>
</feature>
<dbReference type="Pfam" id="PF00550">
    <property type="entry name" value="PP-binding"/>
    <property type="match status" value="1"/>
</dbReference>
<dbReference type="OrthoDB" id="2472181at2"/>
<evidence type="ECO:0000313" key="7">
    <source>
        <dbReference type="Proteomes" id="UP000190037"/>
    </source>
</evidence>
<dbReference type="Pfam" id="PF00668">
    <property type="entry name" value="Condensation"/>
    <property type="match status" value="1"/>
</dbReference>
<dbReference type="PANTHER" id="PTHR45527">
    <property type="entry name" value="NONRIBOSOMAL PEPTIDE SYNTHETASE"/>
    <property type="match status" value="1"/>
</dbReference>
<evidence type="ECO:0000256" key="4">
    <source>
        <dbReference type="SAM" id="MobiDB-lite"/>
    </source>
</evidence>
<dbReference type="GO" id="GO:0043041">
    <property type="term" value="P:amino acid activation for nonribosomal peptide biosynthetic process"/>
    <property type="evidence" value="ECO:0007669"/>
    <property type="project" value="TreeGrafter"/>
</dbReference>
<evidence type="ECO:0000313" key="6">
    <source>
        <dbReference type="EMBL" id="OPC78626.1"/>
    </source>
</evidence>
<dbReference type="InterPro" id="IPR000873">
    <property type="entry name" value="AMP-dep_synth/lig_dom"/>
</dbReference>
<dbReference type="Gene3D" id="2.30.38.10">
    <property type="entry name" value="Luciferase, Domain 3"/>
    <property type="match status" value="1"/>
</dbReference>
<proteinExistence type="predicted"/>
<dbReference type="Proteomes" id="UP000190037">
    <property type="component" value="Unassembled WGS sequence"/>
</dbReference>
<sequence>MRTTRPVPLPPESPCRAPVSPAQHGIRFTELAVPTGTAHHMPLSIRFTGDLDRTALAHACAAVVVRHPVLGSALRELDGEPWLVPADTVPHLVIEDLTETPDERRADLAAESLRRETLRPFDPQAGPLVRFTLVDAGPGHRTLLVVAHHLAFDGGSKDILVRDLAAHYAAFGTGVEPDLPDLEESEDAERIAREAAQAERRVGLAEIRFAGEERVPPAVTLPGRRRGALDGGTGGSVPIPVDDELRVAVAATAELLGVSTFALLLGALHTQLWRYGNERATVAIDLGTRTAHSRDRVGPYVNELPVHTTPSADLTFRAFVQALRADLRDLYPVRDVPLGRVVPGLTPRLALAPVSMSYRRRTSVPDFAGLPVSIDWTVFNHAARGDLHMQCLDDPNRLALHLHYATDALDEGAATVIAGHYRTLLRAIVADPDTPLSRLALQSADERERMVRDWNDTARQTEHATLSGQFAAQAARTPESVAVECGSTRITYARLDAAVDAVARRLRGAGIGRGDLVAVCVRRTAALPTALLGVLRAGAAYLPLDPEYPSARLAMVLEDCAADALLTEHDLLGRFPGRADQALLIDGIDGNDGGDGIDGAGDLAGTAEIDPAGADPIAASPPTPDELAYVLATSGSTGRPKGVEIEHRALSNLLASMRDVLACAADSVWLGLTSASFDISAVELYVPLITGGRLVLAEDGETRDGRALLRLIRDRGVTHVQATPSGWRMLLDAGFEEPAVFAVTGGEPLPVPLARELRRRARRLVNAYGPTETTVWSSTAEIGPDDDEVTIGRPIANTRMYVLDRHLAPVPVGVAGDLYIGGDGLARGYRRLPAVTADRFGPDPYGPPGARLYRTGDLARYRDDGRIEFLGRDDHQVKILGHRVELGEIENALLAHTGIAAAAVTVREDGADGPLLVAYLIPRGAATPSAAELRVHLAATLPRALVPGVYVPLERLPLTPNGKLDRAALPAPPRLRAVEPDPADEADTPADTGPAAEITAIWREVLGLDDIRPDEDLFDLGGHSLTVTRIGARIRKRLGVDVPLHVFFETPTISGLTSAVSAMRSERRP</sequence>
<dbReference type="InterPro" id="IPR010071">
    <property type="entry name" value="AA_adenyl_dom"/>
</dbReference>
<accession>A0A1T3NP91</accession>
<dbReference type="InterPro" id="IPR045851">
    <property type="entry name" value="AMP-bd_C_sf"/>
</dbReference>
<dbReference type="InterPro" id="IPR006162">
    <property type="entry name" value="Ppantetheine_attach_site"/>
</dbReference>
<dbReference type="PROSITE" id="PS50075">
    <property type="entry name" value="CARRIER"/>
    <property type="match status" value="1"/>
</dbReference>
<evidence type="ECO:0000256" key="3">
    <source>
        <dbReference type="ARBA" id="ARBA00022553"/>
    </source>
</evidence>
<evidence type="ECO:0000256" key="1">
    <source>
        <dbReference type="ARBA" id="ARBA00001957"/>
    </source>
</evidence>
<keyword evidence="3" id="KW-0597">Phosphoprotein</keyword>
<dbReference type="EMBL" id="MWQN01000002">
    <property type="protein sequence ID" value="OPC78626.1"/>
    <property type="molecule type" value="Genomic_DNA"/>
</dbReference>
<dbReference type="NCBIfam" id="TIGR01733">
    <property type="entry name" value="AA-adenyl-dom"/>
    <property type="match status" value="1"/>
</dbReference>
<evidence type="ECO:0000259" key="5">
    <source>
        <dbReference type="PROSITE" id="PS50075"/>
    </source>
</evidence>
<dbReference type="SUPFAM" id="SSF52777">
    <property type="entry name" value="CoA-dependent acyltransferases"/>
    <property type="match status" value="2"/>
</dbReference>
<dbReference type="PROSITE" id="PS00012">
    <property type="entry name" value="PHOSPHOPANTETHEINE"/>
    <property type="match status" value="1"/>
</dbReference>
<dbReference type="GO" id="GO:0009366">
    <property type="term" value="C:enterobactin synthetase complex"/>
    <property type="evidence" value="ECO:0007669"/>
    <property type="project" value="TreeGrafter"/>
</dbReference>
<dbReference type="PANTHER" id="PTHR45527:SF1">
    <property type="entry name" value="FATTY ACID SYNTHASE"/>
    <property type="match status" value="1"/>
</dbReference>
<dbReference type="Pfam" id="PF13193">
    <property type="entry name" value="AMP-binding_C"/>
    <property type="match status" value="1"/>
</dbReference>
<dbReference type="Gene3D" id="1.10.1200.10">
    <property type="entry name" value="ACP-like"/>
    <property type="match status" value="1"/>
</dbReference>
<dbReference type="SMART" id="SM00823">
    <property type="entry name" value="PKS_PP"/>
    <property type="match status" value="1"/>
</dbReference>
<keyword evidence="7" id="KW-1185">Reference proteome</keyword>
<dbReference type="InterPro" id="IPR020806">
    <property type="entry name" value="PKS_PP-bd"/>
</dbReference>
<reference evidence="6 7" key="1">
    <citation type="submission" date="2017-03" db="EMBL/GenBank/DDBJ databases">
        <title>Draft genome sequence of Streptomyces scabrisporus NF3, endophyte isolated from Amphipterygium adstringens.</title>
        <authorList>
            <person name="Vazquez M."/>
            <person name="Ceapa C.D."/>
            <person name="Rodriguez Luna D."/>
            <person name="Sanchez Esquivel S."/>
        </authorList>
    </citation>
    <scope>NUCLEOTIDE SEQUENCE [LARGE SCALE GENOMIC DNA]</scope>
    <source>
        <strain evidence="6 7">NF3</strain>
    </source>
</reference>
<comment type="cofactor">
    <cofactor evidence="1">
        <name>pantetheine 4'-phosphate</name>
        <dbReference type="ChEBI" id="CHEBI:47942"/>
    </cofactor>
</comment>
<dbReference type="PROSITE" id="PS00455">
    <property type="entry name" value="AMP_BINDING"/>
    <property type="match status" value="1"/>
</dbReference>
<dbReference type="InterPro" id="IPR020845">
    <property type="entry name" value="AMP-binding_CS"/>
</dbReference>
<dbReference type="GO" id="GO:0009239">
    <property type="term" value="P:enterobactin biosynthetic process"/>
    <property type="evidence" value="ECO:0007669"/>
    <property type="project" value="TreeGrafter"/>
</dbReference>
<organism evidence="6 7">
    <name type="scientific">Embleya scabrispora</name>
    <dbReference type="NCBI Taxonomy" id="159449"/>
    <lineage>
        <taxon>Bacteria</taxon>
        <taxon>Bacillati</taxon>
        <taxon>Actinomycetota</taxon>
        <taxon>Actinomycetes</taxon>
        <taxon>Kitasatosporales</taxon>
        <taxon>Streptomycetaceae</taxon>
        <taxon>Embleya</taxon>
    </lineage>
</organism>
<dbReference type="SUPFAM" id="SSF47336">
    <property type="entry name" value="ACP-like"/>
    <property type="match status" value="1"/>
</dbReference>
<dbReference type="GO" id="GO:0005829">
    <property type="term" value="C:cytosol"/>
    <property type="evidence" value="ECO:0007669"/>
    <property type="project" value="TreeGrafter"/>
</dbReference>
<dbReference type="STRING" id="159449.B4N89_31095"/>
<dbReference type="Gene3D" id="3.40.50.980">
    <property type="match status" value="2"/>
</dbReference>
<dbReference type="FunFam" id="2.30.38.10:FF:000001">
    <property type="entry name" value="Non-ribosomal peptide synthetase PvdI"/>
    <property type="match status" value="1"/>
</dbReference>
<dbReference type="Gene3D" id="3.30.559.10">
    <property type="entry name" value="Chloramphenicol acetyltransferase-like domain"/>
    <property type="match status" value="1"/>
</dbReference>
<dbReference type="InterPro" id="IPR001242">
    <property type="entry name" value="Condensation_dom"/>
</dbReference>
<dbReference type="InterPro" id="IPR023213">
    <property type="entry name" value="CAT-like_dom_sf"/>
</dbReference>
<dbReference type="GO" id="GO:0047527">
    <property type="term" value="F:2,3-dihydroxybenzoate-serine ligase activity"/>
    <property type="evidence" value="ECO:0007669"/>
    <property type="project" value="TreeGrafter"/>
</dbReference>
<dbReference type="InterPro" id="IPR036736">
    <property type="entry name" value="ACP-like_sf"/>
</dbReference>
<evidence type="ECO:0000256" key="2">
    <source>
        <dbReference type="ARBA" id="ARBA00022450"/>
    </source>
</evidence>
<dbReference type="InterPro" id="IPR009081">
    <property type="entry name" value="PP-bd_ACP"/>
</dbReference>
<dbReference type="GO" id="GO:0031177">
    <property type="term" value="F:phosphopantetheine binding"/>
    <property type="evidence" value="ECO:0007669"/>
    <property type="project" value="InterPro"/>
</dbReference>
<keyword evidence="2" id="KW-0596">Phosphopantetheine</keyword>
<dbReference type="SUPFAM" id="SSF56801">
    <property type="entry name" value="Acetyl-CoA synthetase-like"/>
    <property type="match status" value="1"/>
</dbReference>
<dbReference type="GO" id="GO:0008610">
    <property type="term" value="P:lipid biosynthetic process"/>
    <property type="evidence" value="ECO:0007669"/>
    <property type="project" value="UniProtKB-ARBA"/>
</dbReference>
<dbReference type="AlphaFoldDB" id="A0A1T3NP91"/>
<name>A0A1T3NP91_9ACTN</name>
<dbReference type="FunFam" id="3.40.50.12780:FF:000012">
    <property type="entry name" value="Non-ribosomal peptide synthetase"/>
    <property type="match status" value="1"/>
</dbReference>
<dbReference type="RefSeq" id="WP_078979828.1">
    <property type="nucleotide sequence ID" value="NZ_MWQN01000002.1"/>
</dbReference>